<dbReference type="AlphaFoldDB" id="A0A843WNN0"/>
<dbReference type="EMBL" id="NMUH01003443">
    <property type="protein sequence ID" value="MQM05604.1"/>
    <property type="molecule type" value="Genomic_DNA"/>
</dbReference>
<dbReference type="InterPro" id="IPR031107">
    <property type="entry name" value="Small_HSP"/>
</dbReference>
<comment type="similarity">
    <text evidence="2 3">Belongs to the small heat shock protein (HSP20) family.</text>
</comment>
<protein>
    <recommendedName>
        <fullName evidence="4">SHSP domain-containing protein</fullName>
    </recommendedName>
</protein>
<keyword evidence="1" id="KW-0346">Stress response</keyword>
<evidence type="ECO:0000313" key="5">
    <source>
        <dbReference type="EMBL" id="MQM05604.1"/>
    </source>
</evidence>
<dbReference type="OrthoDB" id="1903902at2759"/>
<keyword evidence="6" id="KW-1185">Reference proteome</keyword>
<evidence type="ECO:0000256" key="2">
    <source>
        <dbReference type="PROSITE-ProRule" id="PRU00285"/>
    </source>
</evidence>
<evidence type="ECO:0000313" key="6">
    <source>
        <dbReference type="Proteomes" id="UP000652761"/>
    </source>
</evidence>
<organism evidence="5 6">
    <name type="scientific">Colocasia esculenta</name>
    <name type="common">Wild taro</name>
    <name type="synonym">Arum esculentum</name>
    <dbReference type="NCBI Taxonomy" id="4460"/>
    <lineage>
        <taxon>Eukaryota</taxon>
        <taxon>Viridiplantae</taxon>
        <taxon>Streptophyta</taxon>
        <taxon>Embryophyta</taxon>
        <taxon>Tracheophyta</taxon>
        <taxon>Spermatophyta</taxon>
        <taxon>Magnoliopsida</taxon>
        <taxon>Liliopsida</taxon>
        <taxon>Araceae</taxon>
        <taxon>Aroideae</taxon>
        <taxon>Colocasieae</taxon>
        <taxon>Colocasia</taxon>
    </lineage>
</organism>
<comment type="caution">
    <text evidence="5">The sequence shown here is derived from an EMBL/GenBank/DDBJ whole genome shotgun (WGS) entry which is preliminary data.</text>
</comment>
<dbReference type="InterPro" id="IPR008978">
    <property type="entry name" value="HSP20-like_chaperone"/>
</dbReference>
<dbReference type="Pfam" id="PF00011">
    <property type="entry name" value="HSP20"/>
    <property type="match status" value="1"/>
</dbReference>
<dbReference type="Proteomes" id="UP000652761">
    <property type="component" value="Unassembled WGS sequence"/>
</dbReference>
<evidence type="ECO:0000256" key="3">
    <source>
        <dbReference type="RuleBase" id="RU003616"/>
    </source>
</evidence>
<reference evidence="5" key="1">
    <citation type="submission" date="2017-07" db="EMBL/GenBank/DDBJ databases">
        <title>Taro Niue Genome Assembly and Annotation.</title>
        <authorList>
            <person name="Atibalentja N."/>
            <person name="Keating K."/>
            <person name="Fields C.J."/>
        </authorList>
    </citation>
    <scope>NUCLEOTIDE SEQUENCE</scope>
    <source>
        <strain evidence="5">Niue_2</strain>
        <tissue evidence="5">Leaf</tissue>
    </source>
</reference>
<sequence>MSILEEVDQAFNMPTCNYVEGHQGHGLHPIDVKEYPNSYVFILDMPHIKCGEITAQVEDNNILVVNGERWREDDKDVKYVYLKQ</sequence>
<evidence type="ECO:0000259" key="4">
    <source>
        <dbReference type="PROSITE" id="PS01031"/>
    </source>
</evidence>
<gene>
    <name evidence="5" type="ORF">Taro_038417</name>
</gene>
<dbReference type="SUPFAM" id="SSF49764">
    <property type="entry name" value="HSP20-like chaperones"/>
    <property type="match status" value="1"/>
</dbReference>
<dbReference type="PANTHER" id="PTHR11527">
    <property type="entry name" value="HEAT-SHOCK PROTEIN 20 FAMILY MEMBER"/>
    <property type="match status" value="1"/>
</dbReference>
<evidence type="ECO:0000256" key="1">
    <source>
        <dbReference type="ARBA" id="ARBA00023016"/>
    </source>
</evidence>
<dbReference type="Gene3D" id="2.60.40.790">
    <property type="match status" value="1"/>
</dbReference>
<dbReference type="PROSITE" id="PS01031">
    <property type="entry name" value="SHSP"/>
    <property type="match status" value="1"/>
</dbReference>
<proteinExistence type="inferred from homology"/>
<feature type="domain" description="SHSP" evidence="4">
    <location>
        <begin position="21"/>
        <end position="84"/>
    </location>
</feature>
<name>A0A843WNN0_COLES</name>
<accession>A0A843WNN0</accession>
<dbReference type="InterPro" id="IPR002068">
    <property type="entry name" value="A-crystallin/Hsp20_dom"/>
</dbReference>